<dbReference type="EMBL" id="JBHSIS010000027">
    <property type="protein sequence ID" value="MFC4859279.1"/>
    <property type="molecule type" value="Genomic_DNA"/>
</dbReference>
<keyword evidence="2" id="KW-1185">Reference proteome</keyword>
<comment type="caution">
    <text evidence="1">The sequence shown here is derived from an EMBL/GenBank/DDBJ whole genome shotgun (WGS) entry which is preliminary data.</text>
</comment>
<proteinExistence type="predicted"/>
<name>A0ABV9SEX1_9PSEU</name>
<evidence type="ECO:0000313" key="1">
    <source>
        <dbReference type="EMBL" id="MFC4859279.1"/>
    </source>
</evidence>
<organism evidence="1 2">
    <name type="scientific">Actinophytocola glycyrrhizae</name>
    <dbReference type="NCBI Taxonomy" id="2044873"/>
    <lineage>
        <taxon>Bacteria</taxon>
        <taxon>Bacillati</taxon>
        <taxon>Actinomycetota</taxon>
        <taxon>Actinomycetes</taxon>
        <taxon>Pseudonocardiales</taxon>
        <taxon>Pseudonocardiaceae</taxon>
    </lineage>
</organism>
<dbReference type="RefSeq" id="WP_378062240.1">
    <property type="nucleotide sequence ID" value="NZ_JBHSIS010000027.1"/>
</dbReference>
<dbReference type="Proteomes" id="UP001595859">
    <property type="component" value="Unassembled WGS sequence"/>
</dbReference>
<accession>A0ABV9SEX1</accession>
<protein>
    <submittedName>
        <fullName evidence="1">Uncharacterized protein</fullName>
    </submittedName>
</protein>
<reference evidence="2" key="1">
    <citation type="journal article" date="2019" name="Int. J. Syst. Evol. Microbiol.">
        <title>The Global Catalogue of Microorganisms (GCM) 10K type strain sequencing project: providing services to taxonomists for standard genome sequencing and annotation.</title>
        <authorList>
            <consortium name="The Broad Institute Genomics Platform"/>
            <consortium name="The Broad Institute Genome Sequencing Center for Infectious Disease"/>
            <person name="Wu L."/>
            <person name="Ma J."/>
        </authorList>
    </citation>
    <scope>NUCLEOTIDE SEQUENCE [LARGE SCALE GENOMIC DNA]</scope>
    <source>
        <strain evidence="2">ZS-22-S1</strain>
    </source>
</reference>
<sequence length="66" mass="7275">MVDDLRRLTLSEFEITAALVPDDGTAHLEHLPCGRIISDVDPYHPLSSLVSDAVAHRCIHPDQPSM</sequence>
<gene>
    <name evidence="1" type="ORF">ACFPCV_37775</name>
</gene>
<evidence type="ECO:0000313" key="2">
    <source>
        <dbReference type="Proteomes" id="UP001595859"/>
    </source>
</evidence>